<comment type="similarity">
    <text evidence="1 5">Belongs to the R-transferase family.</text>
</comment>
<reference evidence="8 9" key="2">
    <citation type="submission" date="2018-10" db="EMBL/GenBank/DDBJ databases">
        <authorList>
            <consortium name="Pathogen Informatics"/>
        </authorList>
    </citation>
    <scope>NUCLEOTIDE SEQUENCE [LARGE SCALE GENOMIC DNA]</scope>
</reference>
<proteinExistence type="inferred from homology"/>
<sequence>MALRSKVCVKLFCTAEAQLRGKQLINRPCMERLVMRSVVSFVGYHDGNRCGYCKSSEAIRASVGIWAYQLNFSDYNGLLDRGMRRSGKYVYKPIIERTCCPQYSIRCVSKIKFDLYEDYELDTGVALLQNHFRLDVEKFYLSKSQKKVLRQMNEFLMFDKRPKLVVEEAALRSEKVPVMWNKEVSLDKLMAGKEGNELPSSSKRNLVHGSGDLISSPNARRCGLKKKFLRREKAFERMRKKGIDVEEAKVEGARRKTVESYISQYDSRTAVHKLEINLLPLGSDSYRATENESYRLFKKYQETVHNDYESSKEGYDQFVGCTPLEQCDGLFGTYHQHYRVDGKLIAVGVIDILPRCLSSKYFYYDPDYSFLSMGTYSALREIAYTRELSKKVPELHYYYMGYYIESCPKMRYKSRFRPSDLLCDTSFTWVPFEECRDELRKHERVLAFAKNVPPPTPIPLGSVLCMYKRTVMTYSQLLKRPGFIETCDYMEEYAKLLGPLAQEIILLRTF</sequence>
<evidence type="ECO:0000256" key="5">
    <source>
        <dbReference type="PIRNR" id="PIRNR037207"/>
    </source>
</evidence>
<evidence type="ECO:0000259" key="6">
    <source>
        <dbReference type="Pfam" id="PF04376"/>
    </source>
</evidence>
<dbReference type="GO" id="GO:0005737">
    <property type="term" value="C:cytoplasm"/>
    <property type="evidence" value="ECO:0007669"/>
    <property type="project" value="TreeGrafter"/>
</dbReference>
<dbReference type="Pfam" id="PF04376">
    <property type="entry name" value="ATE_N"/>
    <property type="match status" value="1"/>
</dbReference>
<dbReference type="GO" id="GO:0004057">
    <property type="term" value="F:arginyl-tRNA--protein transferase activity"/>
    <property type="evidence" value="ECO:0007669"/>
    <property type="project" value="UniProtKB-EC"/>
</dbReference>
<evidence type="ECO:0000313" key="9">
    <source>
        <dbReference type="Proteomes" id="UP000274131"/>
    </source>
</evidence>
<keyword evidence="2 5" id="KW-0808">Transferase</keyword>
<dbReference type="SUPFAM" id="SSF55729">
    <property type="entry name" value="Acyl-CoA N-acyltransferases (Nat)"/>
    <property type="match status" value="1"/>
</dbReference>
<protein>
    <recommendedName>
        <fullName evidence="5">Arginyl-tRNA--protein transferase 1</fullName>
        <shortName evidence="5">Arginyltransferase 1</shortName>
        <shortName evidence="5">R-transferase 1</shortName>
        <ecNumber evidence="5">2.3.2.8</ecNumber>
    </recommendedName>
    <alternativeName>
        <fullName evidence="5">Arginine-tRNA--protein transferase 1</fullName>
    </alternativeName>
</protein>
<evidence type="ECO:0000256" key="3">
    <source>
        <dbReference type="ARBA" id="ARBA00022786"/>
    </source>
</evidence>
<reference evidence="10" key="1">
    <citation type="submission" date="2017-02" db="UniProtKB">
        <authorList>
            <consortium name="WormBaseParasite"/>
        </authorList>
    </citation>
    <scope>IDENTIFICATION</scope>
</reference>
<dbReference type="Proteomes" id="UP000274131">
    <property type="component" value="Unassembled WGS sequence"/>
</dbReference>
<dbReference type="PIRSF" id="PIRSF037207">
    <property type="entry name" value="ATE1_euk"/>
    <property type="match status" value="1"/>
</dbReference>
<dbReference type="OrthoDB" id="5861882at2759"/>
<comment type="function">
    <text evidence="5">Involved in the post-translational conjugation of arginine to the N-terminal aspartate or glutamate of a protein. This arginylation is required for degradation of the protein via the ubiquitin pathway.</text>
</comment>
<dbReference type="Pfam" id="PF04377">
    <property type="entry name" value="ATE_C"/>
    <property type="match status" value="1"/>
</dbReference>
<organism evidence="10">
    <name type="scientific">Enterobius vermicularis</name>
    <name type="common">Human pinworm</name>
    <dbReference type="NCBI Taxonomy" id="51028"/>
    <lineage>
        <taxon>Eukaryota</taxon>
        <taxon>Metazoa</taxon>
        <taxon>Ecdysozoa</taxon>
        <taxon>Nematoda</taxon>
        <taxon>Chromadorea</taxon>
        <taxon>Rhabditida</taxon>
        <taxon>Spirurina</taxon>
        <taxon>Oxyuridomorpha</taxon>
        <taxon>Oxyuroidea</taxon>
        <taxon>Oxyuridae</taxon>
        <taxon>Enterobius</taxon>
    </lineage>
</organism>
<dbReference type="EMBL" id="UXUI01008763">
    <property type="protein sequence ID" value="VDD92321.1"/>
    <property type="molecule type" value="Genomic_DNA"/>
</dbReference>
<dbReference type="AlphaFoldDB" id="A0A0N4VAQ5"/>
<gene>
    <name evidence="8" type="ORF">EVEC_LOCUS7072</name>
</gene>
<keyword evidence="9" id="KW-1185">Reference proteome</keyword>
<evidence type="ECO:0000313" key="10">
    <source>
        <dbReference type="WBParaSite" id="EVEC_0000757001-mRNA-1"/>
    </source>
</evidence>
<evidence type="ECO:0000256" key="4">
    <source>
        <dbReference type="ARBA" id="ARBA00023315"/>
    </source>
</evidence>
<accession>A0A0N4VAQ5</accession>
<evidence type="ECO:0000259" key="7">
    <source>
        <dbReference type="Pfam" id="PF04377"/>
    </source>
</evidence>
<keyword evidence="3 5" id="KW-0833">Ubl conjugation pathway</keyword>
<evidence type="ECO:0000313" key="8">
    <source>
        <dbReference type="EMBL" id="VDD92321.1"/>
    </source>
</evidence>
<dbReference type="InterPro" id="IPR017137">
    <property type="entry name" value="Arg-tRNA-P_Trfase_1_euk"/>
</dbReference>
<dbReference type="InterPro" id="IPR030700">
    <property type="entry name" value="N-end_Aminoacyl_Trfase"/>
</dbReference>
<dbReference type="PANTHER" id="PTHR21367:SF1">
    <property type="entry name" value="ARGINYL-TRNA--PROTEIN TRANSFERASE 1"/>
    <property type="match status" value="1"/>
</dbReference>
<evidence type="ECO:0000256" key="2">
    <source>
        <dbReference type="ARBA" id="ARBA00022679"/>
    </source>
</evidence>
<dbReference type="InterPro" id="IPR016181">
    <property type="entry name" value="Acyl_CoA_acyltransferase"/>
</dbReference>
<feature type="domain" description="N-end aminoacyl transferase N-terminal" evidence="6">
    <location>
        <begin position="49"/>
        <end position="108"/>
    </location>
</feature>
<evidence type="ECO:0000256" key="1">
    <source>
        <dbReference type="ARBA" id="ARBA00009991"/>
    </source>
</evidence>
<dbReference type="PANTHER" id="PTHR21367">
    <property type="entry name" value="ARGININE-TRNA-PROTEIN TRANSFERASE 1"/>
    <property type="match status" value="1"/>
</dbReference>
<dbReference type="InterPro" id="IPR007471">
    <property type="entry name" value="N-end_Aminoacyl_Trfase_N"/>
</dbReference>
<dbReference type="STRING" id="51028.A0A0N4VAQ5"/>
<comment type="catalytic activity">
    <reaction evidence="5">
        <text>an N-terminal L-alpha-aminoacyl-[protein] + L-arginyl-tRNA(Arg) = an N-terminal L-arginyl-L-aminoacyl-[protein] + tRNA(Arg) + H(+)</text>
        <dbReference type="Rhea" id="RHEA:10208"/>
        <dbReference type="Rhea" id="RHEA-COMP:9658"/>
        <dbReference type="Rhea" id="RHEA-COMP:9673"/>
        <dbReference type="Rhea" id="RHEA-COMP:10636"/>
        <dbReference type="Rhea" id="RHEA-COMP:10638"/>
        <dbReference type="ChEBI" id="CHEBI:15378"/>
        <dbReference type="ChEBI" id="CHEBI:78442"/>
        <dbReference type="ChEBI" id="CHEBI:78513"/>
        <dbReference type="ChEBI" id="CHEBI:78597"/>
        <dbReference type="ChEBI" id="CHEBI:83562"/>
        <dbReference type="EC" id="2.3.2.8"/>
    </reaction>
</comment>
<dbReference type="InterPro" id="IPR007472">
    <property type="entry name" value="N-end_Aminoacyl_Trfase_C"/>
</dbReference>
<dbReference type="EC" id="2.3.2.8" evidence="5"/>
<feature type="domain" description="N-end rule aminoacyl transferase C-terminal" evidence="7">
    <location>
        <begin position="292"/>
        <end position="423"/>
    </location>
</feature>
<name>A0A0N4VAQ5_ENTVE</name>
<dbReference type="WBParaSite" id="EVEC_0000757001-mRNA-1">
    <property type="protein sequence ID" value="EVEC_0000757001-mRNA-1"/>
    <property type="gene ID" value="EVEC_0000757001"/>
</dbReference>
<keyword evidence="4 5" id="KW-0012">Acyltransferase</keyword>